<evidence type="ECO:0000313" key="15">
    <source>
        <dbReference type="EMBL" id="KAL1398844.1"/>
    </source>
</evidence>
<evidence type="ECO:0000256" key="12">
    <source>
        <dbReference type="SAM" id="Phobius"/>
    </source>
</evidence>
<keyword evidence="4 12" id="KW-0812">Transmembrane</keyword>
<dbReference type="InterPro" id="IPR052192">
    <property type="entry name" value="Insect_Ionotropic_Sensory_Rcpt"/>
</dbReference>
<dbReference type="PANTHER" id="PTHR42643">
    <property type="entry name" value="IONOTROPIC RECEPTOR 20A-RELATED"/>
    <property type="match status" value="1"/>
</dbReference>
<feature type="transmembrane region" description="Helical" evidence="12">
    <location>
        <begin position="746"/>
        <end position="765"/>
    </location>
</feature>
<evidence type="ECO:0000259" key="14">
    <source>
        <dbReference type="Pfam" id="PF24061"/>
    </source>
</evidence>
<dbReference type="Pfam" id="PF10613">
    <property type="entry name" value="Lig_chan-Glu_bd"/>
    <property type="match status" value="1"/>
</dbReference>
<dbReference type="GO" id="GO:0005886">
    <property type="term" value="C:plasma membrane"/>
    <property type="evidence" value="ECO:0007669"/>
    <property type="project" value="UniProtKB-SubCell"/>
</dbReference>
<protein>
    <recommendedName>
        <fullName evidence="17">Ionotropic glutamate receptor L-glutamate and glycine-binding domain-containing protein</fullName>
    </recommendedName>
</protein>
<dbReference type="InterPro" id="IPR019594">
    <property type="entry name" value="Glu/Gly-bd"/>
</dbReference>
<keyword evidence="11" id="KW-0407">Ion channel</keyword>
<keyword evidence="6" id="KW-0406">Ion transport</keyword>
<evidence type="ECO:0000256" key="3">
    <source>
        <dbReference type="ARBA" id="ARBA00022475"/>
    </source>
</evidence>
<dbReference type="PANTHER" id="PTHR42643:SF30">
    <property type="entry name" value="IONOTROPIC RECEPTOR 40A-RELATED"/>
    <property type="match status" value="1"/>
</dbReference>
<dbReference type="Gene3D" id="1.10.287.70">
    <property type="match status" value="1"/>
</dbReference>
<name>A0ABD1DGM8_CULPP</name>
<reference evidence="15 16" key="1">
    <citation type="submission" date="2024-05" db="EMBL/GenBank/DDBJ databases">
        <title>Culex pipiens pipiens assembly and annotation.</title>
        <authorList>
            <person name="Alout H."/>
            <person name="Durand T."/>
        </authorList>
    </citation>
    <scope>NUCLEOTIDE SEQUENCE [LARGE SCALE GENOMIC DNA]</scope>
    <source>
        <strain evidence="15">HA-2024</strain>
        <tissue evidence="15">Whole body</tissue>
    </source>
</reference>
<gene>
    <name evidence="15" type="ORF">pipiens_008638</name>
</gene>
<proteinExistence type="predicted"/>
<dbReference type="Pfam" id="PF24061">
    <property type="entry name" value="LBD_receptor"/>
    <property type="match status" value="2"/>
</dbReference>
<feature type="domain" description="Putative ionotropic receptor ligand binding" evidence="14">
    <location>
        <begin position="48"/>
        <end position="187"/>
    </location>
</feature>
<keyword evidence="10" id="KW-1071">Ligand-gated ion channel</keyword>
<evidence type="ECO:0000256" key="4">
    <source>
        <dbReference type="ARBA" id="ARBA00022692"/>
    </source>
</evidence>
<keyword evidence="2" id="KW-0813">Transport</keyword>
<sequence length="949" mass="109561">MWLTLIFISSSLAASTVPGIPLPNDPLKSLSSSVATVLLEAFQDPFGSVHVAQGFTCKRSLQVHLDLLDNVIARLGGSIVLRLGSAPGEVPRKPWLLNMFLVDSYEAFVEQYGKLSVDKYDFSGRYLVVFSEELDEGVIRKIFKDLWKLQIINVVAMGFLGQEVKLWTYFAFSNRACRMVHLQNVYRIAVDELYPDKTSKAHHTTMMVIAVPKGRPYTPIEKLIRPFGADVWLFIGVVLLVAFLSIRIIEFRTKTTLSEIDETNALFYVVEPNNIIRRLEWMERNPVSRDVVQGTLDHMAHHNQQFRRRGLKPVPICREPLTTFSIAIYYPRKSMLTGQFDHQLLQIQAAGLTNYWIKQYGDYEFFGRSEGSAEPRQMSNEHLMVVYEHRHFVHSHEAVLVNREFNGTESGQRQLDLLNEVLRRVDGKLVVQLVHENRVVLFRPWFFHWFMVDGYGSFRSIFEKMDYRKYEFSGYYLVTIAGEVEQDLNDLIRQILEDLWTLDIFNVNVVVEGAAGETLVYTFFPYSESHCGVVYPMLWQRFSPTDDIDLYPDRLKTFYGCPLIGGTLEAKPYTIFRWQKNAEEVHVSGFEGDLMDLLAAKQNFTLRYKVSPAAWGFARELGQSTGVMKMIQEEEVDFGVGCMAVAQDRSYWLKPGITHYTSKVLFAVPAGRPFTAFEKLFRPFQSEIWFLITLYLTTGILVVGILQCGSRDLRDFVYGRGNTSPVLNMLNIYFGGALPHPPTWNFARTFLLMWVVFCFVIRTLYQGSLFQYLQRTMNHRPLETMQEIYQSGIDYHMMEIGQRYFITLPHVLERTTYITPGKDALGNMVELIGAGDVYGVVLIPLDHAAYHNKIFPKSQFVQIAKEHVAVYPVALYYPKKSRLTKVFDDRIRNIQPTGLIRFWMKRYGDYDFFQKMDSSREPRQLSNLHLAGGYQVFAGWLALFLFFVD</sequence>
<keyword evidence="7 12" id="KW-0472">Membrane</keyword>
<evidence type="ECO:0000259" key="13">
    <source>
        <dbReference type="Pfam" id="PF10613"/>
    </source>
</evidence>
<evidence type="ECO:0000256" key="5">
    <source>
        <dbReference type="ARBA" id="ARBA00022989"/>
    </source>
</evidence>
<comment type="subcellular location">
    <subcellularLocation>
        <location evidence="1">Cell membrane</location>
        <topology evidence="1">Multi-pass membrane protein</topology>
    </subcellularLocation>
</comment>
<keyword evidence="3" id="KW-1003">Cell membrane</keyword>
<evidence type="ECO:0000256" key="9">
    <source>
        <dbReference type="ARBA" id="ARBA00023180"/>
    </source>
</evidence>
<comment type="caution">
    <text evidence="15">The sequence shown here is derived from an EMBL/GenBank/DDBJ whole genome shotgun (WGS) entry which is preliminary data.</text>
</comment>
<evidence type="ECO:0008006" key="17">
    <source>
        <dbReference type="Google" id="ProtNLM"/>
    </source>
</evidence>
<evidence type="ECO:0000313" key="16">
    <source>
        <dbReference type="Proteomes" id="UP001562425"/>
    </source>
</evidence>
<evidence type="ECO:0000256" key="11">
    <source>
        <dbReference type="ARBA" id="ARBA00023303"/>
    </source>
</evidence>
<keyword evidence="5 12" id="KW-1133">Transmembrane helix</keyword>
<evidence type="ECO:0000256" key="2">
    <source>
        <dbReference type="ARBA" id="ARBA00022448"/>
    </source>
</evidence>
<feature type="domain" description="Putative ionotropic receptor ligand binding" evidence="14">
    <location>
        <begin position="389"/>
        <end position="556"/>
    </location>
</feature>
<accession>A0ABD1DGM8</accession>
<keyword evidence="16" id="KW-1185">Reference proteome</keyword>
<dbReference type="SUPFAM" id="SSF53850">
    <property type="entry name" value="Periplasmic binding protein-like II"/>
    <property type="match status" value="1"/>
</dbReference>
<organism evidence="15 16">
    <name type="scientific">Culex pipiens pipiens</name>
    <name type="common">Northern house mosquito</name>
    <dbReference type="NCBI Taxonomy" id="38569"/>
    <lineage>
        <taxon>Eukaryota</taxon>
        <taxon>Metazoa</taxon>
        <taxon>Ecdysozoa</taxon>
        <taxon>Arthropoda</taxon>
        <taxon>Hexapoda</taxon>
        <taxon>Insecta</taxon>
        <taxon>Pterygota</taxon>
        <taxon>Neoptera</taxon>
        <taxon>Endopterygota</taxon>
        <taxon>Diptera</taxon>
        <taxon>Nematocera</taxon>
        <taxon>Culicoidea</taxon>
        <taxon>Culicidae</taxon>
        <taxon>Culicinae</taxon>
        <taxon>Culicini</taxon>
        <taxon>Culex</taxon>
        <taxon>Culex</taxon>
    </lineage>
</organism>
<dbReference type="InterPro" id="IPR056198">
    <property type="entry name" value="LBD_receptor"/>
</dbReference>
<evidence type="ECO:0000256" key="8">
    <source>
        <dbReference type="ARBA" id="ARBA00023170"/>
    </source>
</evidence>
<evidence type="ECO:0000256" key="10">
    <source>
        <dbReference type="ARBA" id="ARBA00023286"/>
    </source>
</evidence>
<feature type="transmembrane region" description="Helical" evidence="12">
    <location>
        <begin position="688"/>
        <end position="706"/>
    </location>
</feature>
<keyword evidence="9" id="KW-0325">Glycoprotein</keyword>
<evidence type="ECO:0000256" key="1">
    <source>
        <dbReference type="ARBA" id="ARBA00004651"/>
    </source>
</evidence>
<dbReference type="Proteomes" id="UP001562425">
    <property type="component" value="Unassembled WGS sequence"/>
</dbReference>
<keyword evidence="8" id="KW-0675">Receptor</keyword>
<dbReference type="AlphaFoldDB" id="A0ABD1DGM8"/>
<evidence type="ECO:0000256" key="6">
    <source>
        <dbReference type="ARBA" id="ARBA00023065"/>
    </source>
</evidence>
<dbReference type="Gene3D" id="3.40.190.10">
    <property type="entry name" value="Periplasmic binding protein-like II"/>
    <property type="match status" value="1"/>
</dbReference>
<dbReference type="EMBL" id="JBEHCU010005743">
    <property type="protein sequence ID" value="KAL1398844.1"/>
    <property type="molecule type" value="Genomic_DNA"/>
</dbReference>
<feature type="transmembrane region" description="Helical" evidence="12">
    <location>
        <begin position="928"/>
        <end position="948"/>
    </location>
</feature>
<feature type="domain" description="Ionotropic glutamate receptor L-glutamate and glycine-binding" evidence="13">
    <location>
        <begin position="567"/>
        <end position="650"/>
    </location>
</feature>
<evidence type="ECO:0000256" key="7">
    <source>
        <dbReference type="ARBA" id="ARBA00023136"/>
    </source>
</evidence>